<organism evidence="1 2">
    <name type="scientific">Hydrogenispora ethanolica</name>
    <dbReference type="NCBI Taxonomy" id="1082276"/>
    <lineage>
        <taxon>Bacteria</taxon>
        <taxon>Bacillati</taxon>
        <taxon>Bacillota</taxon>
        <taxon>Hydrogenispora</taxon>
    </lineage>
</organism>
<proteinExistence type="predicted"/>
<gene>
    <name evidence="1" type="ORF">EDC14_10557</name>
</gene>
<dbReference type="Proteomes" id="UP000295008">
    <property type="component" value="Unassembled WGS sequence"/>
</dbReference>
<name>A0A4R1QP55_HYDET</name>
<dbReference type="RefSeq" id="WP_132017641.1">
    <property type="nucleotide sequence ID" value="NZ_SLUN01000055.1"/>
</dbReference>
<evidence type="ECO:0000313" key="2">
    <source>
        <dbReference type="Proteomes" id="UP000295008"/>
    </source>
</evidence>
<dbReference type="AlphaFoldDB" id="A0A4R1QP55"/>
<reference evidence="1 2" key="1">
    <citation type="submission" date="2019-03" db="EMBL/GenBank/DDBJ databases">
        <title>Genomic Encyclopedia of Type Strains, Phase IV (KMG-IV): sequencing the most valuable type-strain genomes for metagenomic binning, comparative biology and taxonomic classification.</title>
        <authorList>
            <person name="Goeker M."/>
        </authorList>
    </citation>
    <scope>NUCLEOTIDE SEQUENCE [LARGE SCALE GENOMIC DNA]</scope>
    <source>
        <strain evidence="1 2">LX-B</strain>
    </source>
</reference>
<dbReference type="EMBL" id="SLUN01000055">
    <property type="protein sequence ID" value="TCL55576.1"/>
    <property type="molecule type" value="Genomic_DNA"/>
</dbReference>
<comment type="caution">
    <text evidence="1">The sequence shown here is derived from an EMBL/GenBank/DDBJ whole genome shotgun (WGS) entry which is preliminary data.</text>
</comment>
<evidence type="ECO:0000313" key="1">
    <source>
        <dbReference type="EMBL" id="TCL55576.1"/>
    </source>
</evidence>
<sequence length="299" mass="33726">MNGLWEKRTGRLAKPLRLLAVFWLLLIAWSCCSFAEEPRWLPLDQETTAVLLEKVAAAKLIPHEVKSGDMTLTITRLNGFRMDWDQEQFRLDCDFTVDYQKSFFRIHQPGQVILSGAGLMVPDEQKLGFRLLRINELRLEKVPGMVSDAARQLADKSLAGKEFWYGEPPAAAAEVLGKDNFGRLLQVAINRILPVSGTGDGTTFTLNRLDDLVLGVEPGQFEARFDMNGTYRKLMRFSFQGQAAIETHAWVDPDAMAGLIRIDEVTDLRMDHALGLVSGIVKGMINRRLKGKEVRVTWH</sequence>
<protein>
    <submittedName>
        <fullName evidence="1">Uncharacterized protein</fullName>
    </submittedName>
</protein>
<keyword evidence="2" id="KW-1185">Reference proteome</keyword>
<accession>A0A4R1QP55</accession>